<dbReference type="OrthoDB" id="49457at2"/>
<dbReference type="PANTHER" id="PTHR32089:SF119">
    <property type="entry name" value="METHYL-ACCEPTING CHEMOTAXIS PROTEIN CTPL"/>
    <property type="match status" value="1"/>
</dbReference>
<sequence>MNLVQKLIAAFGFIVLVMIILTVSVSVSLTGMRDANNLTNHTMQIMNDADDIVKHLLSIDSGQRGYVITNNKDFLLPYDEGKAGVEKNMKSLRQLVSDNPQQLKRLDEVREIYEDWLENAIDPAIQLRAIGLEQASNFIARGEGKDRMENLQGVLDEFIATEQGVLTQRSEDAADASVTTQVAAILGGILVILVAAGAAWLFSRQLKQRLDIAMQVTTDVADGKLDTRIDDSGNDEIAELLSAMNHMQTQLRQMMQQIGTASTELNDASQSVSSTAEQLSVSSDEQSNSSDSIAASIQELSESIRHVSENAQEASNIATESGSSAEQSAQIMEKMVAAMKRINDVVRDASAQVVELGKQSEQISSIVNVIKSIADQTNLLALNAAIEAARAGEQGRGFSVVADEVRTLAQRTSESTDEIETMVGRIQQGTQGTVQQMERGVKEVEEGVELADQTGIAIREIRESFDRVLNVVQDISNALREQNQASDEVAKHVERFSAMTEQNKEATQHTSSTAHQLQTLAGQLGKAVSRFRY</sequence>
<comment type="subcellular location">
    <subcellularLocation>
        <location evidence="1">Membrane</location>
        <topology evidence="1">Multi-pass membrane protein</topology>
    </subcellularLocation>
</comment>
<dbReference type="Pfam" id="PF00672">
    <property type="entry name" value="HAMP"/>
    <property type="match status" value="1"/>
</dbReference>
<dbReference type="GO" id="GO:0016020">
    <property type="term" value="C:membrane"/>
    <property type="evidence" value="ECO:0007669"/>
    <property type="project" value="UniProtKB-SubCell"/>
</dbReference>
<dbReference type="GO" id="GO:0004888">
    <property type="term" value="F:transmembrane signaling receptor activity"/>
    <property type="evidence" value="ECO:0007669"/>
    <property type="project" value="InterPro"/>
</dbReference>
<keyword evidence="2 9" id="KW-0812">Transmembrane</keyword>
<feature type="domain" description="HAMP" evidence="11">
    <location>
        <begin position="204"/>
        <end position="256"/>
    </location>
</feature>
<dbReference type="CDD" id="cd11386">
    <property type="entry name" value="MCP_signal"/>
    <property type="match status" value="1"/>
</dbReference>
<dbReference type="FunFam" id="1.10.287.950:FF:000001">
    <property type="entry name" value="Methyl-accepting chemotaxis sensory transducer"/>
    <property type="match status" value="1"/>
</dbReference>
<protein>
    <recommendedName>
        <fullName evidence="14">Chemotaxis protein</fullName>
    </recommendedName>
</protein>
<dbReference type="CDD" id="cd19410">
    <property type="entry name" value="HK9-like_sensor"/>
    <property type="match status" value="1"/>
</dbReference>
<feature type="region of interest" description="Disordered" evidence="8">
    <location>
        <begin position="262"/>
        <end position="292"/>
    </location>
</feature>
<evidence type="ECO:0000256" key="8">
    <source>
        <dbReference type="SAM" id="MobiDB-lite"/>
    </source>
</evidence>
<dbReference type="RefSeq" id="WP_062482467.1">
    <property type="nucleotide sequence ID" value="NZ_CP013650.1"/>
</dbReference>
<feature type="domain" description="Methyl-accepting transducer" evidence="10">
    <location>
        <begin position="261"/>
        <end position="497"/>
    </location>
</feature>
<keyword evidence="3 9" id="KW-1133">Transmembrane helix</keyword>
<evidence type="ECO:0000256" key="9">
    <source>
        <dbReference type="SAM" id="Phobius"/>
    </source>
</evidence>
<organism evidence="12 13">
    <name type="scientific">Lacimicrobium alkaliphilum</name>
    <dbReference type="NCBI Taxonomy" id="1526571"/>
    <lineage>
        <taxon>Bacteria</taxon>
        <taxon>Pseudomonadati</taxon>
        <taxon>Pseudomonadota</taxon>
        <taxon>Gammaproteobacteria</taxon>
        <taxon>Alteromonadales</taxon>
        <taxon>Alteromonadaceae</taxon>
        <taxon>Lacimicrobium</taxon>
    </lineage>
</organism>
<evidence type="ECO:0000256" key="7">
    <source>
        <dbReference type="PROSITE-ProRule" id="PRU00284"/>
    </source>
</evidence>
<dbReference type="InterPro" id="IPR004090">
    <property type="entry name" value="Chemotax_Me-accpt_rcpt"/>
</dbReference>
<comment type="similarity">
    <text evidence="6">Belongs to the methyl-accepting chemotaxis (MCP) protein family.</text>
</comment>
<dbReference type="InterPro" id="IPR003660">
    <property type="entry name" value="HAMP_dom"/>
</dbReference>
<feature type="compositionally biased region" description="Low complexity" evidence="8">
    <location>
        <begin position="280"/>
        <end position="292"/>
    </location>
</feature>
<dbReference type="GO" id="GO:0007165">
    <property type="term" value="P:signal transduction"/>
    <property type="evidence" value="ECO:0007669"/>
    <property type="project" value="UniProtKB-KW"/>
</dbReference>
<evidence type="ECO:0000313" key="12">
    <source>
        <dbReference type="EMBL" id="ALS99671.1"/>
    </source>
</evidence>
<dbReference type="Pfam" id="PF00015">
    <property type="entry name" value="MCPsignal"/>
    <property type="match status" value="1"/>
</dbReference>
<reference evidence="12 13" key="1">
    <citation type="submission" date="2015-12" db="EMBL/GenBank/DDBJ databases">
        <title>Complete genome of Lacimicrobium alkaliphilum KCTC 32984.</title>
        <authorList>
            <person name="Kim S.-G."/>
            <person name="Lee Y.-J."/>
        </authorList>
    </citation>
    <scope>NUCLEOTIDE SEQUENCE [LARGE SCALE GENOMIC DNA]</scope>
    <source>
        <strain evidence="12 13">YelD216</strain>
    </source>
</reference>
<gene>
    <name evidence="12" type="ORF">AT746_16305</name>
</gene>
<dbReference type="Proteomes" id="UP000068447">
    <property type="component" value="Chromosome"/>
</dbReference>
<evidence type="ECO:0000259" key="10">
    <source>
        <dbReference type="PROSITE" id="PS50111"/>
    </source>
</evidence>
<evidence type="ECO:0008006" key="14">
    <source>
        <dbReference type="Google" id="ProtNLM"/>
    </source>
</evidence>
<name>A0A0U2ZKY7_9ALTE</name>
<keyword evidence="13" id="KW-1185">Reference proteome</keyword>
<evidence type="ECO:0000256" key="5">
    <source>
        <dbReference type="ARBA" id="ARBA00023224"/>
    </source>
</evidence>
<feature type="transmembrane region" description="Helical" evidence="9">
    <location>
        <begin position="182"/>
        <end position="202"/>
    </location>
</feature>
<dbReference type="KEGG" id="lal:AT746_16305"/>
<dbReference type="SMART" id="SM00304">
    <property type="entry name" value="HAMP"/>
    <property type="match status" value="1"/>
</dbReference>
<dbReference type="EMBL" id="CP013650">
    <property type="protein sequence ID" value="ALS99671.1"/>
    <property type="molecule type" value="Genomic_DNA"/>
</dbReference>
<keyword evidence="5 7" id="KW-0807">Transducer</keyword>
<dbReference type="SMART" id="SM00283">
    <property type="entry name" value="MA"/>
    <property type="match status" value="1"/>
</dbReference>
<feature type="compositionally biased region" description="Polar residues" evidence="8">
    <location>
        <begin position="262"/>
        <end position="279"/>
    </location>
</feature>
<dbReference type="PANTHER" id="PTHR32089">
    <property type="entry name" value="METHYL-ACCEPTING CHEMOTAXIS PROTEIN MCPB"/>
    <property type="match status" value="1"/>
</dbReference>
<keyword evidence="4 9" id="KW-0472">Membrane</keyword>
<dbReference type="SUPFAM" id="SSF58104">
    <property type="entry name" value="Methyl-accepting chemotaxis protein (MCP) signaling domain"/>
    <property type="match status" value="1"/>
</dbReference>
<proteinExistence type="inferred from homology"/>
<feature type="transmembrane region" description="Helical" evidence="9">
    <location>
        <begin position="7"/>
        <end position="29"/>
    </location>
</feature>
<dbReference type="PROSITE" id="PS50885">
    <property type="entry name" value="HAMP"/>
    <property type="match status" value="1"/>
</dbReference>
<dbReference type="InterPro" id="IPR007891">
    <property type="entry name" value="CHASE3"/>
</dbReference>
<evidence type="ECO:0000259" key="11">
    <source>
        <dbReference type="PROSITE" id="PS50885"/>
    </source>
</evidence>
<dbReference type="PRINTS" id="PR00260">
    <property type="entry name" value="CHEMTRNSDUCR"/>
</dbReference>
<evidence type="ECO:0000256" key="1">
    <source>
        <dbReference type="ARBA" id="ARBA00004141"/>
    </source>
</evidence>
<dbReference type="GO" id="GO:0006935">
    <property type="term" value="P:chemotaxis"/>
    <property type="evidence" value="ECO:0007669"/>
    <property type="project" value="InterPro"/>
</dbReference>
<dbReference type="InterPro" id="IPR004089">
    <property type="entry name" value="MCPsignal_dom"/>
</dbReference>
<dbReference type="STRING" id="1526571.AT746_16305"/>
<dbReference type="CDD" id="cd06225">
    <property type="entry name" value="HAMP"/>
    <property type="match status" value="1"/>
</dbReference>
<dbReference type="AlphaFoldDB" id="A0A0U2ZKY7"/>
<evidence type="ECO:0000256" key="4">
    <source>
        <dbReference type="ARBA" id="ARBA00023136"/>
    </source>
</evidence>
<evidence type="ECO:0000256" key="6">
    <source>
        <dbReference type="ARBA" id="ARBA00029447"/>
    </source>
</evidence>
<dbReference type="Gene3D" id="1.10.287.950">
    <property type="entry name" value="Methyl-accepting chemotaxis protein"/>
    <property type="match status" value="1"/>
</dbReference>
<evidence type="ECO:0000256" key="3">
    <source>
        <dbReference type="ARBA" id="ARBA00022989"/>
    </source>
</evidence>
<evidence type="ECO:0000313" key="13">
    <source>
        <dbReference type="Proteomes" id="UP000068447"/>
    </source>
</evidence>
<evidence type="ECO:0000256" key="2">
    <source>
        <dbReference type="ARBA" id="ARBA00022692"/>
    </source>
</evidence>
<dbReference type="Pfam" id="PF05227">
    <property type="entry name" value="CHASE3"/>
    <property type="match status" value="1"/>
</dbReference>
<dbReference type="PROSITE" id="PS50111">
    <property type="entry name" value="CHEMOTAXIS_TRANSDUC_2"/>
    <property type="match status" value="1"/>
</dbReference>
<accession>A0A0U2ZKY7</accession>